<accession>A0A3B0YDI4</accession>
<gene>
    <name evidence="2" type="ORF">MNBD_GAMMA15-988</name>
</gene>
<dbReference type="PANTHER" id="PTHR39966:SF1">
    <property type="entry name" value="HEMERYTHRIN-LIKE DOMAIN-CONTAINING PROTEIN"/>
    <property type="match status" value="1"/>
</dbReference>
<protein>
    <recommendedName>
        <fullName evidence="1">Hemerythrin-like domain-containing protein</fullName>
    </recommendedName>
</protein>
<sequence length="174" mass="20082">MNDTLTPEVPSFNDPLGLLRACHERMLANCDTLEKLVSHLRDKGLDDEARSAITRVINYFSTSAVHHHEDEEQDLFPLLNGQSLKLAEMIFKLKQDHQQLDKFWQQLAADLKQSATLVDNPDFETHVAQFCTAYREHIDMENRELLFMAQHSLSSRQLEDLGRSMAKRRGVTFN</sequence>
<dbReference type="CDD" id="cd12108">
    <property type="entry name" value="Hr-like"/>
    <property type="match status" value="1"/>
</dbReference>
<evidence type="ECO:0000259" key="1">
    <source>
        <dbReference type="Pfam" id="PF01814"/>
    </source>
</evidence>
<dbReference type="EMBL" id="UOFN01000104">
    <property type="protein sequence ID" value="VAW78945.1"/>
    <property type="molecule type" value="Genomic_DNA"/>
</dbReference>
<dbReference type="Pfam" id="PF01814">
    <property type="entry name" value="Hemerythrin"/>
    <property type="match status" value="1"/>
</dbReference>
<organism evidence="2">
    <name type="scientific">hydrothermal vent metagenome</name>
    <dbReference type="NCBI Taxonomy" id="652676"/>
    <lineage>
        <taxon>unclassified sequences</taxon>
        <taxon>metagenomes</taxon>
        <taxon>ecological metagenomes</taxon>
    </lineage>
</organism>
<reference evidence="2" key="1">
    <citation type="submission" date="2018-06" db="EMBL/GenBank/DDBJ databases">
        <authorList>
            <person name="Zhirakovskaya E."/>
        </authorList>
    </citation>
    <scope>NUCLEOTIDE SEQUENCE</scope>
</reference>
<dbReference type="InterPro" id="IPR012312">
    <property type="entry name" value="Hemerythrin-like"/>
</dbReference>
<dbReference type="AlphaFoldDB" id="A0A3B0YDI4"/>
<feature type="domain" description="Hemerythrin-like" evidence="1">
    <location>
        <begin position="15"/>
        <end position="146"/>
    </location>
</feature>
<dbReference type="PANTHER" id="PTHR39966">
    <property type="entry name" value="BLL2471 PROTEIN-RELATED"/>
    <property type="match status" value="1"/>
</dbReference>
<proteinExistence type="predicted"/>
<dbReference type="GO" id="GO:0005886">
    <property type="term" value="C:plasma membrane"/>
    <property type="evidence" value="ECO:0007669"/>
    <property type="project" value="TreeGrafter"/>
</dbReference>
<name>A0A3B0YDI4_9ZZZZ</name>
<dbReference type="Gene3D" id="1.20.120.520">
    <property type="entry name" value="nmb1532 protein domain like"/>
    <property type="match status" value="1"/>
</dbReference>
<evidence type="ECO:0000313" key="2">
    <source>
        <dbReference type="EMBL" id="VAW78945.1"/>
    </source>
</evidence>